<keyword evidence="1 5" id="KW-0808">Transferase</keyword>
<reference evidence="5 6" key="1">
    <citation type="submission" date="2016-10" db="EMBL/GenBank/DDBJ databases">
        <authorList>
            <person name="de Groot N.N."/>
        </authorList>
    </citation>
    <scope>NUCLEOTIDE SEQUENCE [LARGE SCALE GENOMIC DNA]</scope>
    <source>
        <strain evidence="5 6">DSM 21800</strain>
    </source>
</reference>
<dbReference type="Proteomes" id="UP000199103">
    <property type="component" value="Chromosome I"/>
</dbReference>
<keyword evidence="2 5" id="KW-0012">Acyltransferase</keyword>
<feature type="domain" description="Phospholipid/glycerol acyltransferase" evidence="4">
    <location>
        <begin position="54"/>
        <end position="164"/>
    </location>
</feature>
<evidence type="ECO:0000256" key="2">
    <source>
        <dbReference type="ARBA" id="ARBA00023315"/>
    </source>
</evidence>
<feature type="region of interest" description="Disordered" evidence="3">
    <location>
        <begin position="252"/>
        <end position="298"/>
    </location>
</feature>
<evidence type="ECO:0000313" key="6">
    <source>
        <dbReference type="Proteomes" id="UP000199103"/>
    </source>
</evidence>
<dbReference type="EMBL" id="LT629772">
    <property type="protein sequence ID" value="SDT41724.1"/>
    <property type="molecule type" value="Genomic_DNA"/>
</dbReference>
<dbReference type="PANTHER" id="PTHR10434">
    <property type="entry name" value="1-ACYL-SN-GLYCEROL-3-PHOSPHATE ACYLTRANSFERASE"/>
    <property type="match status" value="1"/>
</dbReference>
<dbReference type="GO" id="GO:0003841">
    <property type="term" value="F:1-acylglycerol-3-phosphate O-acyltransferase activity"/>
    <property type="evidence" value="ECO:0007669"/>
    <property type="project" value="TreeGrafter"/>
</dbReference>
<dbReference type="InterPro" id="IPR002123">
    <property type="entry name" value="Plipid/glycerol_acylTrfase"/>
</dbReference>
<accession>A0A1H2A746</accession>
<evidence type="ECO:0000256" key="3">
    <source>
        <dbReference type="SAM" id="MobiDB-lite"/>
    </source>
</evidence>
<name>A0A1H2A746_9ACTN</name>
<sequence length="298" mass="32359">MTLDTFADLPHTEQLPRRRDWMFKSLRGPARALVNRFWSISIHGREQLPPRGPMILVANHLGVLDGPLLVIAHPQPTFALAKVELFSGPLGTLLQYVGQISIDRRRADLRGVTRAIHLLRTGGVLAVFPEGKRTGGDVAMAERGAAYLAMVTGAPVVPVALLGTRGPGKTTGHVPGYRSPLHIAYGAPMQVPLVPWPRTKLAVAEWTERIRRRLADHIVASEELTGMRLPGPPIPRIPKPARRLLAFRARRQAAASGKNRHAAASGTKGRAVPGDGRRAASRPEHDEPPQPLSSTGEQ</sequence>
<gene>
    <name evidence="5" type="ORF">SAMN04489812_5712</name>
</gene>
<dbReference type="AlphaFoldDB" id="A0A1H2A746"/>
<protein>
    <submittedName>
        <fullName evidence="5">1-acyl-sn-glycerol-3-phosphate acyltransferase</fullName>
    </submittedName>
</protein>
<proteinExistence type="predicted"/>
<dbReference type="RefSeq" id="WP_091530302.1">
    <property type="nucleotide sequence ID" value="NZ_LT629772.1"/>
</dbReference>
<dbReference type="GO" id="GO:0006654">
    <property type="term" value="P:phosphatidic acid biosynthetic process"/>
    <property type="evidence" value="ECO:0007669"/>
    <property type="project" value="TreeGrafter"/>
</dbReference>
<dbReference type="SUPFAM" id="SSF69593">
    <property type="entry name" value="Glycerol-3-phosphate (1)-acyltransferase"/>
    <property type="match status" value="1"/>
</dbReference>
<organism evidence="5 6">
    <name type="scientific">Microlunatus soli</name>
    <dbReference type="NCBI Taxonomy" id="630515"/>
    <lineage>
        <taxon>Bacteria</taxon>
        <taxon>Bacillati</taxon>
        <taxon>Actinomycetota</taxon>
        <taxon>Actinomycetes</taxon>
        <taxon>Propionibacteriales</taxon>
        <taxon>Propionibacteriaceae</taxon>
        <taxon>Microlunatus</taxon>
    </lineage>
</organism>
<dbReference type="Pfam" id="PF01553">
    <property type="entry name" value="Acyltransferase"/>
    <property type="match status" value="1"/>
</dbReference>
<dbReference type="STRING" id="630515.SAMN04489812_5712"/>
<dbReference type="SMART" id="SM00563">
    <property type="entry name" value="PlsC"/>
    <property type="match status" value="1"/>
</dbReference>
<feature type="compositionally biased region" description="Basic and acidic residues" evidence="3">
    <location>
        <begin position="275"/>
        <end position="288"/>
    </location>
</feature>
<evidence type="ECO:0000259" key="4">
    <source>
        <dbReference type="SMART" id="SM00563"/>
    </source>
</evidence>
<dbReference type="CDD" id="cd07989">
    <property type="entry name" value="LPLAT_AGPAT-like"/>
    <property type="match status" value="1"/>
</dbReference>
<evidence type="ECO:0000313" key="5">
    <source>
        <dbReference type="EMBL" id="SDT41724.1"/>
    </source>
</evidence>
<dbReference type="OrthoDB" id="9808424at2"/>
<dbReference type="PANTHER" id="PTHR10434:SF66">
    <property type="entry name" value="PHOSPHOLIPID_GLYCEROL ACYLTRANSFERASE DOMAIN-CONTAINING PROTEIN"/>
    <property type="match status" value="1"/>
</dbReference>
<keyword evidence="6" id="KW-1185">Reference proteome</keyword>
<evidence type="ECO:0000256" key="1">
    <source>
        <dbReference type="ARBA" id="ARBA00022679"/>
    </source>
</evidence>